<dbReference type="AlphaFoldDB" id="A0AAV7I8C6"/>
<proteinExistence type="predicted"/>
<dbReference type="EMBL" id="JAHXZJ010001864">
    <property type="protein sequence ID" value="KAH0549005.1"/>
    <property type="molecule type" value="Genomic_DNA"/>
</dbReference>
<comment type="caution">
    <text evidence="3">The sequence shown here is derived from an EMBL/GenBank/DDBJ whole genome shotgun (WGS) entry which is preliminary data.</text>
</comment>
<keyword evidence="2" id="KW-1133">Transmembrane helix</keyword>
<feature type="transmembrane region" description="Helical" evidence="2">
    <location>
        <begin position="57"/>
        <end position="82"/>
    </location>
</feature>
<reference evidence="3 4" key="1">
    <citation type="journal article" date="2021" name="J. Hered.">
        <title>A chromosome-level genome assembly of the parasitoid wasp, Cotesia glomerata (Hymenoptera: Braconidae).</title>
        <authorList>
            <person name="Pinto B.J."/>
            <person name="Weis J.J."/>
            <person name="Gamble T."/>
            <person name="Ode P.J."/>
            <person name="Paul R."/>
            <person name="Zaspel J.M."/>
        </authorList>
    </citation>
    <scope>NUCLEOTIDE SEQUENCE [LARGE SCALE GENOMIC DNA]</scope>
    <source>
        <strain evidence="3">CgM1</strain>
    </source>
</reference>
<evidence type="ECO:0000313" key="3">
    <source>
        <dbReference type="EMBL" id="KAH0549005.1"/>
    </source>
</evidence>
<evidence type="ECO:0000256" key="1">
    <source>
        <dbReference type="SAM" id="MobiDB-lite"/>
    </source>
</evidence>
<keyword evidence="2" id="KW-0812">Transmembrane</keyword>
<protein>
    <submittedName>
        <fullName evidence="3">Uncharacterized protein</fullName>
    </submittedName>
</protein>
<accession>A0AAV7I8C6</accession>
<feature type="region of interest" description="Disordered" evidence="1">
    <location>
        <begin position="28"/>
        <end position="52"/>
    </location>
</feature>
<evidence type="ECO:0000256" key="2">
    <source>
        <dbReference type="SAM" id="Phobius"/>
    </source>
</evidence>
<keyword evidence="4" id="KW-1185">Reference proteome</keyword>
<keyword evidence="2" id="KW-0472">Membrane</keyword>
<dbReference type="Proteomes" id="UP000826195">
    <property type="component" value="Unassembled WGS sequence"/>
</dbReference>
<sequence length="128" mass="14636">MIEYSHSSSCLVVASAIKQRYYGQKRGLGVTGDERKENNIQEPADNGESETPDSRRLYTMMVMVLSCIIVVVDNSIVAAWLLCPRSCFVTRSPDHDSQRHHRRHHCQLMDLLDCLKPLNEIIRGSYDK</sequence>
<name>A0AAV7I8C6_COTGL</name>
<evidence type="ECO:0000313" key="4">
    <source>
        <dbReference type="Proteomes" id="UP000826195"/>
    </source>
</evidence>
<gene>
    <name evidence="3" type="ORF">KQX54_005070</name>
</gene>
<organism evidence="3 4">
    <name type="scientific">Cotesia glomerata</name>
    <name type="common">Lepidopteran parasitic wasp</name>
    <name type="synonym">Apanteles glomeratus</name>
    <dbReference type="NCBI Taxonomy" id="32391"/>
    <lineage>
        <taxon>Eukaryota</taxon>
        <taxon>Metazoa</taxon>
        <taxon>Ecdysozoa</taxon>
        <taxon>Arthropoda</taxon>
        <taxon>Hexapoda</taxon>
        <taxon>Insecta</taxon>
        <taxon>Pterygota</taxon>
        <taxon>Neoptera</taxon>
        <taxon>Endopterygota</taxon>
        <taxon>Hymenoptera</taxon>
        <taxon>Apocrita</taxon>
        <taxon>Ichneumonoidea</taxon>
        <taxon>Braconidae</taxon>
        <taxon>Microgastrinae</taxon>
        <taxon>Cotesia</taxon>
    </lineage>
</organism>